<dbReference type="PROSITE" id="PS00061">
    <property type="entry name" value="ADH_SHORT"/>
    <property type="match status" value="1"/>
</dbReference>
<dbReference type="PANTHER" id="PTHR42760">
    <property type="entry name" value="SHORT-CHAIN DEHYDROGENASES/REDUCTASES FAMILY MEMBER"/>
    <property type="match status" value="1"/>
</dbReference>
<dbReference type="InterPro" id="IPR002347">
    <property type="entry name" value="SDR_fam"/>
</dbReference>
<gene>
    <name evidence="1" type="ORF">KOF26_10095</name>
</gene>
<evidence type="ECO:0000313" key="1">
    <source>
        <dbReference type="EMBL" id="MBU3078218.1"/>
    </source>
</evidence>
<name>A0ABS6BIS8_9SPHN</name>
<keyword evidence="2" id="KW-1185">Reference proteome</keyword>
<comment type="caution">
    <text evidence="1">The sequence shown here is derived from an EMBL/GenBank/DDBJ whole genome shotgun (WGS) entry which is preliminary data.</text>
</comment>
<dbReference type="Proteomes" id="UP000776276">
    <property type="component" value="Unassembled WGS sequence"/>
</dbReference>
<dbReference type="EMBL" id="JAHKRT010000004">
    <property type="protein sequence ID" value="MBU3078218.1"/>
    <property type="molecule type" value="Genomic_DNA"/>
</dbReference>
<dbReference type="InterPro" id="IPR020904">
    <property type="entry name" value="Sc_DH/Rdtase_CS"/>
</dbReference>
<accession>A0ABS6BIS8</accession>
<sequence>MKIDLTGKTAVIVGASGGLGEAMAHTLSEAGAEIALVARNAQKLETLATALTAKGGTADIFTADLTSEEDVAKLKEAVNARFRAPQILINSAGTNIRKNLVDFTLEEFRSVIDSSLISTFLACRAFVPGMMGTGYGRIINLASIMAHISLPGRTAYSSSKAALLGLTRALALELAAEGITVNAMSPGPFGTELNAPVMNDPVANQQFLASLPVGRWGKVEEIGALACYLCSDLAGFVTGTDIMIDGGWTVR</sequence>
<organism evidence="1 2">
    <name type="scientific">Sphingomonas quercus</name>
    <dbReference type="NCBI Taxonomy" id="2842451"/>
    <lineage>
        <taxon>Bacteria</taxon>
        <taxon>Pseudomonadati</taxon>
        <taxon>Pseudomonadota</taxon>
        <taxon>Alphaproteobacteria</taxon>
        <taxon>Sphingomonadales</taxon>
        <taxon>Sphingomonadaceae</taxon>
        <taxon>Sphingomonas</taxon>
    </lineage>
</organism>
<dbReference type="Pfam" id="PF13561">
    <property type="entry name" value="adh_short_C2"/>
    <property type="match status" value="1"/>
</dbReference>
<proteinExistence type="predicted"/>
<reference evidence="1 2" key="1">
    <citation type="submission" date="2021-06" db="EMBL/GenBank/DDBJ databases">
        <title>Sphingomonas sp. XMGL2, whole genome shotgun sequencing project.</title>
        <authorList>
            <person name="Zhao G."/>
            <person name="Shen L."/>
        </authorList>
    </citation>
    <scope>NUCLEOTIDE SEQUENCE [LARGE SCALE GENOMIC DNA]</scope>
    <source>
        <strain evidence="1 2">XMGL2</strain>
    </source>
</reference>
<protein>
    <submittedName>
        <fullName evidence="1">SDR family oxidoreductase</fullName>
    </submittedName>
</protein>
<dbReference type="RefSeq" id="WP_216323987.1">
    <property type="nucleotide sequence ID" value="NZ_JAHKRT010000004.1"/>
</dbReference>
<evidence type="ECO:0000313" key="2">
    <source>
        <dbReference type="Proteomes" id="UP000776276"/>
    </source>
</evidence>
<dbReference type="PANTHER" id="PTHR42760:SF40">
    <property type="entry name" value="3-OXOACYL-[ACYL-CARRIER-PROTEIN] REDUCTASE, CHLOROPLASTIC"/>
    <property type="match status" value="1"/>
</dbReference>